<dbReference type="Proteomes" id="UP000295444">
    <property type="component" value="Unassembled WGS sequence"/>
</dbReference>
<dbReference type="AlphaFoldDB" id="A0A4R6RY38"/>
<dbReference type="Gene3D" id="3.40.50.1820">
    <property type="entry name" value="alpha/beta hydrolase"/>
    <property type="match status" value="1"/>
</dbReference>
<dbReference type="Pfam" id="PF07676">
    <property type="entry name" value="PD40"/>
    <property type="match status" value="3"/>
</dbReference>
<name>A0A4R6RY38_LABRH</name>
<proteinExistence type="predicted"/>
<dbReference type="Gene3D" id="2.120.10.30">
    <property type="entry name" value="TolB, C-terminal domain"/>
    <property type="match status" value="2"/>
</dbReference>
<keyword evidence="4" id="KW-0031">Aminopeptidase</keyword>
<evidence type="ECO:0000313" key="5">
    <source>
        <dbReference type="Proteomes" id="UP000295444"/>
    </source>
</evidence>
<dbReference type="EMBL" id="SNXZ01000008">
    <property type="protein sequence ID" value="TDP92011.1"/>
    <property type="molecule type" value="Genomic_DNA"/>
</dbReference>
<evidence type="ECO:0000259" key="3">
    <source>
        <dbReference type="Pfam" id="PF00326"/>
    </source>
</evidence>
<dbReference type="InterPro" id="IPR011659">
    <property type="entry name" value="WD40"/>
</dbReference>
<organism evidence="4 5">
    <name type="scientific">Labedaea rhizosphaerae</name>
    <dbReference type="NCBI Taxonomy" id="598644"/>
    <lineage>
        <taxon>Bacteria</taxon>
        <taxon>Bacillati</taxon>
        <taxon>Actinomycetota</taxon>
        <taxon>Actinomycetes</taxon>
        <taxon>Pseudonocardiales</taxon>
        <taxon>Pseudonocardiaceae</taxon>
        <taxon>Labedaea</taxon>
    </lineage>
</organism>
<dbReference type="Pfam" id="PF00326">
    <property type="entry name" value="Peptidase_S9"/>
    <property type="match status" value="1"/>
</dbReference>
<dbReference type="GO" id="GO:0004177">
    <property type="term" value="F:aminopeptidase activity"/>
    <property type="evidence" value="ECO:0007669"/>
    <property type="project" value="UniProtKB-KW"/>
</dbReference>
<dbReference type="SUPFAM" id="SSF53474">
    <property type="entry name" value="alpha/beta-Hydrolases"/>
    <property type="match status" value="1"/>
</dbReference>
<evidence type="ECO:0000313" key="4">
    <source>
        <dbReference type="EMBL" id="TDP92011.1"/>
    </source>
</evidence>
<dbReference type="PANTHER" id="PTHR42776:SF27">
    <property type="entry name" value="DIPEPTIDYL PEPTIDASE FAMILY MEMBER 6"/>
    <property type="match status" value="1"/>
</dbReference>
<sequence length="651" mass="69297">MRPEDIELLAAPTEVTVHGDLTLVALSTPNLAVDGNRGGLHRVDLTGGGSTPWTHGDRDSAPTISPDGQWVAFLRVSGPKGKERPQLHVMPTGGGEAREVTSLPGGAGAPVWAPDSRRIAFCTRVPEPGRYGISLPDNDSEVIEAAAEAPRRITRLFYRLDNVGFVDDQPLQLFVVDALADEPEAKQLTTGNAEPGDPAWSPDGTRVYVAARKDWGVDDTLITDLYAVPADGGEPELVASIEGDASLPVVLADGTVVLLGDHTPADEHGRPQAEARNAGVWSVRPGAAPVRLTDEETVDVERGAGAPVLVPGGVLVAVRNRGAIELREVPVDGTVRTLSELPVLAGEQGQVRAFAAHNGRVVAVVSTPDSAGEVVVVDAGESRVLTDFSAPLKAAGLRPVVEIKAAAPDGYPTHGWLVLPEGDGPHPVLLHVHGGPFMYHGWGFFDEAQVYAAAGYAVVLANPRGSSGYGQAHGQAIVGALGTVDVDDVLSVLDAALERPECDETRVGVMGGSYGGWMTGWLAAKHGDRFVAAWSERAVNAWDSFAGSSDIGWFFADGYCGYGAEARRAVSPLTYADDIHIPFAIVHSEHDWRCPIEQAQRMFVALKKNGVDTEMLIFPGEGHELTRSGRPKHRKQRFDAVLEWWSRHLPV</sequence>
<dbReference type="RefSeq" id="WP_133853567.1">
    <property type="nucleotide sequence ID" value="NZ_SNXZ01000008.1"/>
</dbReference>
<dbReference type="GO" id="GO:0006508">
    <property type="term" value="P:proteolysis"/>
    <property type="evidence" value="ECO:0007669"/>
    <property type="project" value="InterPro"/>
</dbReference>
<dbReference type="InterPro" id="IPR001375">
    <property type="entry name" value="Peptidase_S9_cat"/>
</dbReference>
<dbReference type="PANTHER" id="PTHR42776">
    <property type="entry name" value="SERINE PEPTIDASE S9 FAMILY MEMBER"/>
    <property type="match status" value="1"/>
</dbReference>
<comment type="caution">
    <text evidence="4">The sequence shown here is derived from an EMBL/GenBank/DDBJ whole genome shotgun (WGS) entry which is preliminary data.</text>
</comment>
<dbReference type="SUPFAM" id="SSF82171">
    <property type="entry name" value="DPP6 N-terminal domain-like"/>
    <property type="match status" value="1"/>
</dbReference>
<reference evidence="4 5" key="1">
    <citation type="submission" date="2019-03" db="EMBL/GenBank/DDBJ databases">
        <title>Genomic Encyclopedia of Type Strains, Phase IV (KMG-IV): sequencing the most valuable type-strain genomes for metagenomic binning, comparative biology and taxonomic classification.</title>
        <authorList>
            <person name="Goeker M."/>
        </authorList>
    </citation>
    <scope>NUCLEOTIDE SEQUENCE [LARGE SCALE GENOMIC DNA]</scope>
    <source>
        <strain evidence="4 5">DSM 45361</strain>
    </source>
</reference>
<keyword evidence="1" id="KW-0378">Hydrolase</keyword>
<feature type="domain" description="Peptidase S9 prolyl oligopeptidase catalytic" evidence="3">
    <location>
        <begin position="442"/>
        <end position="649"/>
    </location>
</feature>
<dbReference type="InterPro" id="IPR029058">
    <property type="entry name" value="AB_hydrolase_fold"/>
</dbReference>
<dbReference type="OrthoDB" id="262125at2"/>
<keyword evidence="4" id="KW-0645">Protease</keyword>
<keyword evidence="5" id="KW-1185">Reference proteome</keyword>
<gene>
    <name evidence="4" type="ORF">EV186_108224</name>
</gene>
<evidence type="ECO:0000256" key="1">
    <source>
        <dbReference type="ARBA" id="ARBA00022801"/>
    </source>
</evidence>
<dbReference type="InterPro" id="IPR011042">
    <property type="entry name" value="6-blade_b-propeller_TolB-like"/>
</dbReference>
<protein>
    <submittedName>
        <fullName evidence="4">Dipeptidyl aminopeptidase/acylaminoacyl peptidase</fullName>
    </submittedName>
</protein>
<evidence type="ECO:0000256" key="2">
    <source>
        <dbReference type="ARBA" id="ARBA00022825"/>
    </source>
</evidence>
<dbReference type="GO" id="GO:0004252">
    <property type="term" value="F:serine-type endopeptidase activity"/>
    <property type="evidence" value="ECO:0007669"/>
    <property type="project" value="TreeGrafter"/>
</dbReference>
<keyword evidence="2" id="KW-0720">Serine protease</keyword>
<accession>A0A4R6RY38</accession>